<accession>A0A1M4V557</accession>
<dbReference type="InterPro" id="IPR002044">
    <property type="entry name" value="CBM20"/>
</dbReference>
<evidence type="ECO:0000256" key="9">
    <source>
        <dbReference type="ARBA" id="ARBA00023277"/>
    </source>
</evidence>
<evidence type="ECO:0000256" key="3">
    <source>
        <dbReference type="ARBA" id="ARBA00005684"/>
    </source>
</evidence>
<evidence type="ECO:0000256" key="7">
    <source>
        <dbReference type="ARBA" id="ARBA00022676"/>
    </source>
</evidence>
<name>A0A1M4V557_9BACT</name>
<dbReference type="PROSITE" id="PS51166">
    <property type="entry name" value="CBM20"/>
    <property type="match status" value="2"/>
</dbReference>
<evidence type="ECO:0000256" key="5">
    <source>
        <dbReference type="ARBA" id="ARBA00020295"/>
    </source>
</evidence>
<keyword evidence="14" id="KW-1185">Reference proteome</keyword>
<dbReference type="Proteomes" id="UP000184368">
    <property type="component" value="Unassembled WGS sequence"/>
</dbReference>
<dbReference type="Pfam" id="PF02446">
    <property type="entry name" value="Glyco_hydro_77"/>
    <property type="match status" value="1"/>
</dbReference>
<comment type="similarity">
    <text evidence="3">Belongs to the disproportionating enzyme family.</text>
</comment>
<dbReference type="InterPro" id="IPR013784">
    <property type="entry name" value="Carb-bd-like_fold"/>
</dbReference>
<dbReference type="InterPro" id="IPR003385">
    <property type="entry name" value="Glyco_hydro_77"/>
</dbReference>
<comment type="subcellular location">
    <subcellularLocation>
        <location evidence="2">Cytoplasm</location>
    </subcellularLocation>
</comment>
<evidence type="ECO:0000256" key="11">
    <source>
        <dbReference type="ARBA" id="ARBA00031501"/>
    </source>
</evidence>
<dbReference type="Gene3D" id="2.60.40.10">
    <property type="entry name" value="Immunoglobulins"/>
    <property type="match status" value="2"/>
</dbReference>
<dbReference type="GO" id="GO:0005737">
    <property type="term" value="C:cytoplasm"/>
    <property type="evidence" value="ECO:0007669"/>
    <property type="project" value="UniProtKB-SubCell"/>
</dbReference>
<dbReference type="RefSeq" id="WP_073039756.1">
    <property type="nucleotide sequence ID" value="NZ_FQUO01000002.1"/>
</dbReference>
<organism evidence="13 14">
    <name type="scientific">Cnuella takakiae</name>
    <dbReference type="NCBI Taxonomy" id="1302690"/>
    <lineage>
        <taxon>Bacteria</taxon>
        <taxon>Pseudomonadati</taxon>
        <taxon>Bacteroidota</taxon>
        <taxon>Chitinophagia</taxon>
        <taxon>Chitinophagales</taxon>
        <taxon>Chitinophagaceae</taxon>
        <taxon>Cnuella</taxon>
    </lineage>
</organism>
<dbReference type="STRING" id="1302690.BUE76_13015"/>
<evidence type="ECO:0000256" key="10">
    <source>
        <dbReference type="ARBA" id="ARBA00031423"/>
    </source>
</evidence>
<evidence type="ECO:0000256" key="6">
    <source>
        <dbReference type="ARBA" id="ARBA00022490"/>
    </source>
</evidence>
<dbReference type="InterPro" id="IPR017853">
    <property type="entry name" value="GH"/>
</dbReference>
<dbReference type="Pfam" id="PF00686">
    <property type="entry name" value="CBM_20"/>
    <property type="match status" value="2"/>
</dbReference>
<dbReference type="Gene3D" id="3.20.20.80">
    <property type="entry name" value="Glycosidases"/>
    <property type="match status" value="2"/>
</dbReference>
<evidence type="ECO:0000256" key="1">
    <source>
        <dbReference type="ARBA" id="ARBA00000439"/>
    </source>
</evidence>
<keyword evidence="6" id="KW-0963">Cytoplasm</keyword>
<keyword evidence="8 13" id="KW-0808">Transferase</keyword>
<sequence length="896" mass="104226">MKIDFYIRFRTRYGQKLAIVGNLPQLGAGNKSTAMPMQFLNEEWWHATVEVDEAEYRSVHYQYIFADEVNAEQFDGEGERILSLKNFSGNIAVYDYWCFSGSTELAFYTAPFQNIFLTQHKGPKVKEPKTFTHLFRIKVPLLKAGEAPCLLGTVDALSSWNQEAPVLMTRSGDWWEAKINLTEEGSPIAYKYGIYNHKESRFVRFEEGDNRLFFVDHQPGRQVVVQDGFIRMPANTWKGAGVAIPVFSLRSNNSFGIGEFTDIRLLADWAHKVGLKVLQLLPINDTNATFTKKDSYPYAAISAFALHPVYINLAKVAGKKNSAVVKALAKKQRALNSLEEVDYESVIQFKLNALRELYDLDGGAFKEDKEYQAFFDNNRHWLVPYAAFCYLRDKWGTADFSKWKSHAVFVEAEVEKLTSPKSRNYKQVAFWYFVQYHLHLQLLEAVQYTHKKGVAVKGDIPIGIYRYGADAWTAPGLYNMDQQAGAPPDDFAVSGQNWGFPTYNWKRMQEDGFAWWRQRFHQMSYYFDAFRIDHILGFFRIWSIPTHAVEGILGVFVPALPIHVNEFGEKGIWFDYDRFCKPFISNEVLGELFGYHADYVRQHFLYQDEKGQYHLQEAFDTQRKVEAHFARLPETNDNAALRQGLYTLIANVFLIEHTGGNQQQFHFRIAMDQTLSFQHLDDQRKWKLKELYFHYFYHRQESIWKQEALQKLPELKAATNMLICGEDLGMVPHCVPEIMQQLGMLSLEIQRMPKDPKTEFFHPKDAPYLSVITPSTHDMSTIRGWWQESREKTQRFYNGVLEAWGTAPFYCEPWVARAIILQHLYAPAMWSIFQLQDLLAMSEDLRREDPDAERINNPADPDHYWNYRMHIPLEDLLQEDAFNSELKEYVHNSGRG</sequence>
<evidence type="ECO:0000256" key="4">
    <source>
        <dbReference type="ARBA" id="ARBA00012560"/>
    </source>
</evidence>
<dbReference type="SMART" id="SM01065">
    <property type="entry name" value="CBM_2"/>
    <property type="match status" value="2"/>
</dbReference>
<dbReference type="GO" id="GO:0004134">
    <property type="term" value="F:4-alpha-glucanotransferase activity"/>
    <property type="evidence" value="ECO:0007669"/>
    <property type="project" value="UniProtKB-EC"/>
</dbReference>
<reference evidence="13 14" key="1">
    <citation type="submission" date="2016-11" db="EMBL/GenBank/DDBJ databases">
        <authorList>
            <person name="Jaros S."/>
            <person name="Januszkiewicz K."/>
            <person name="Wedrychowicz H."/>
        </authorList>
    </citation>
    <scope>NUCLEOTIDE SEQUENCE [LARGE SCALE GENOMIC DNA]</scope>
    <source>
        <strain evidence="13 14">DSM 26897</strain>
    </source>
</reference>
<evidence type="ECO:0000313" key="13">
    <source>
        <dbReference type="EMBL" id="SHE64013.1"/>
    </source>
</evidence>
<dbReference type="EC" id="2.4.1.25" evidence="4"/>
<dbReference type="SUPFAM" id="SSF49452">
    <property type="entry name" value="Starch-binding domain-like"/>
    <property type="match status" value="2"/>
</dbReference>
<dbReference type="SUPFAM" id="SSF51445">
    <property type="entry name" value="(Trans)glycosidases"/>
    <property type="match status" value="1"/>
</dbReference>
<dbReference type="EMBL" id="FQUO01000002">
    <property type="protein sequence ID" value="SHE64013.1"/>
    <property type="molecule type" value="Genomic_DNA"/>
</dbReference>
<dbReference type="GO" id="GO:2001070">
    <property type="term" value="F:starch binding"/>
    <property type="evidence" value="ECO:0007669"/>
    <property type="project" value="InterPro"/>
</dbReference>
<dbReference type="InterPro" id="IPR013783">
    <property type="entry name" value="Ig-like_fold"/>
</dbReference>
<evidence type="ECO:0000256" key="8">
    <source>
        <dbReference type="ARBA" id="ARBA00022679"/>
    </source>
</evidence>
<dbReference type="PANTHER" id="PTHR32518">
    <property type="match status" value="1"/>
</dbReference>
<keyword evidence="9" id="KW-0119">Carbohydrate metabolism</keyword>
<protein>
    <recommendedName>
        <fullName evidence="5">4-alpha-glucanotransferase</fullName>
        <ecNumber evidence="4">2.4.1.25</ecNumber>
    </recommendedName>
    <alternativeName>
        <fullName evidence="10">Amylomaltase</fullName>
    </alternativeName>
    <alternativeName>
        <fullName evidence="11">Disproportionating enzyme</fullName>
    </alternativeName>
</protein>
<gene>
    <name evidence="13" type="ORF">SAMN05444008_102137</name>
</gene>
<feature type="domain" description="CBM20" evidence="12">
    <location>
        <begin position="1"/>
        <end position="99"/>
    </location>
</feature>
<feature type="domain" description="CBM20" evidence="12">
    <location>
        <begin position="125"/>
        <end position="239"/>
    </location>
</feature>
<dbReference type="GO" id="GO:0005975">
    <property type="term" value="P:carbohydrate metabolic process"/>
    <property type="evidence" value="ECO:0007669"/>
    <property type="project" value="InterPro"/>
</dbReference>
<dbReference type="PANTHER" id="PTHR32518:SF3">
    <property type="entry name" value="4-ALPHA-GLUCANOTRANSFERASE"/>
    <property type="match status" value="1"/>
</dbReference>
<evidence type="ECO:0000313" key="14">
    <source>
        <dbReference type="Proteomes" id="UP000184368"/>
    </source>
</evidence>
<evidence type="ECO:0000256" key="2">
    <source>
        <dbReference type="ARBA" id="ARBA00004496"/>
    </source>
</evidence>
<comment type="catalytic activity">
    <reaction evidence="1">
        <text>Transfers a segment of a (1-&gt;4)-alpha-D-glucan to a new position in an acceptor, which may be glucose or a (1-&gt;4)-alpha-D-glucan.</text>
        <dbReference type="EC" id="2.4.1.25"/>
    </reaction>
</comment>
<dbReference type="OrthoDB" id="9811841at2"/>
<proteinExistence type="inferred from homology"/>
<dbReference type="AlphaFoldDB" id="A0A1M4V557"/>
<keyword evidence="7" id="KW-0328">Glycosyltransferase</keyword>
<evidence type="ECO:0000259" key="12">
    <source>
        <dbReference type="PROSITE" id="PS51166"/>
    </source>
</evidence>